<keyword evidence="1" id="KW-0611">Plant defense</keyword>
<sequence length="217" mass="25076">VVIPKLKKLDINNMENLKQIWPCHLPTVEKNNVSMLRVISVRSCDSLTNIFPDNPLPMLNNLEVLKVYYCDSIESIFNIDFEIVSEMNGYISRLRSITVDYLSNLRELWRMRGVNNSNILINGFQGVQSITISGCKRFKDIFTPVTTSFDLDALINYTADEWNVLSEVDDYSIPDVTYLLRTRHHLKYLQLSSIYDKRVEVTIYNNSTTTTTPLPLL</sequence>
<evidence type="ECO:0000313" key="3">
    <source>
        <dbReference type="EMBL" id="KAI7753012.1"/>
    </source>
</evidence>
<dbReference type="Pfam" id="PF23247">
    <property type="entry name" value="LRR_RPS2"/>
    <property type="match status" value="1"/>
</dbReference>
<accession>A0AAD5GRW8</accession>
<reference evidence="3" key="1">
    <citation type="submission" date="2022-06" db="EMBL/GenBank/DDBJ databases">
        <title>Uncovering the hologenomic basis of an extraordinary plant invasion.</title>
        <authorList>
            <person name="Bieker V.C."/>
            <person name="Martin M.D."/>
            <person name="Gilbert T."/>
            <person name="Hodgins K."/>
            <person name="Battlay P."/>
            <person name="Petersen B."/>
            <person name="Wilson J."/>
        </authorList>
    </citation>
    <scope>NUCLEOTIDE SEQUENCE</scope>
    <source>
        <strain evidence="3">AA19_3_7</strain>
        <tissue evidence="3">Leaf</tissue>
    </source>
</reference>
<gene>
    <name evidence="3" type="ORF">M8C21_028609</name>
</gene>
<evidence type="ECO:0000259" key="2">
    <source>
        <dbReference type="Pfam" id="PF23247"/>
    </source>
</evidence>
<keyword evidence="4" id="KW-1185">Reference proteome</keyword>
<dbReference type="PANTHER" id="PTHR33463:SF96">
    <property type="entry name" value="LEUCINE-RICH REPEAT DOMAIN, L DOMAIN-LIKE PROTEIN-RELATED"/>
    <property type="match status" value="1"/>
</dbReference>
<dbReference type="Proteomes" id="UP001206925">
    <property type="component" value="Unassembled WGS sequence"/>
</dbReference>
<evidence type="ECO:0000313" key="4">
    <source>
        <dbReference type="Proteomes" id="UP001206925"/>
    </source>
</evidence>
<feature type="non-terminal residue" evidence="3">
    <location>
        <position position="1"/>
    </location>
</feature>
<protein>
    <recommendedName>
        <fullName evidence="2">Disease resistance protein At4g27190-like leucine-rich repeats domain-containing protein</fullName>
    </recommendedName>
</protein>
<dbReference type="Gene3D" id="3.80.10.10">
    <property type="entry name" value="Ribonuclease Inhibitor"/>
    <property type="match status" value="1"/>
</dbReference>
<dbReference type="InterPro" id="IPR032675">
    <property type="entry name" value="LRR_dom_sf"/>
</dbReference>
<name>A0AAD5GRW8_AMBAR</name>
<feature type="domain" description="Disease resistance protein At4g27190-like leucine-rich repeats" evidence="2">
    <location>
        <begin position="6"/>
        <end position="154"/>
    </location>
</feature>
<dbReference type="SUPFAM" id="SSF52058">
    <property type="entry name" value="L domain-like"/>
    <property type="match status" value="1"/>
</dbReference>
<evidence type="ECO:0000256" key="1">
    <source>
        <dbReference type="ARBA" id="ARBA00022821"/>
    </source>
</evidence>
<dbReference type="InterPro" id="IPR050905">
    <property type="entry name" value="Plant_NBS-LRR"/>
</dbReference>
<dbReference type="PANTHER" id="PTHR33463">
    <property type="entry name" value="NB-ARC DOMAIN-CONTAINING PROTEIN-RELATED"/>
    <property type="match status" value="1"/>
</dbReference>
<comment type="caution">
    <text evidence="3">The sequence shown here is derived from an EMBL/GenBank/DDBJ whole genome shotgun (WGS) entry which is preliminary data.</text>
</comment>
<dbReference type="AlphaFoldDB" id="A0AAD5GRW8"/>
<organism evidence="3 4">
    <name type="scientific">Ambrosia artemisiifolia</name>
    <name type="common">Common ragweed</name>
    <dbReference type="NCBI Taxonomy" id="4212"/>
    <lineage>
        <taxon>Eukaryota</taxon>
        <taxon>Viridiplantae</taxon>
        <taxon>Streptophyta</taxon>
        <taxon>Embryophyta</taxon>
        <taxon>Tracheophyta</taxon>
        <taxon>Spermatophyta</taxon>
        <taxon>Magnoliopsida</taxon>
        <taxon>eudicotyledons</taxon>
        <taxon>Gunneridae</taxon>
        <taxon>Pentapetalae</taxon>
        <taxon>asterids</taxon>
        <taxon>campanulids</taxon>
        <taxon>Asterales</taxon>
        <taxon>Asteraceae</taxon>
        <taxon>Asteroideae</taxon>
        <taxon>Heliantheae alliance</taxon>
        <taxon>Heliantheae</taxon>
        <taxon>Ambrosia</taxon>
    </lineage>
</organism>
<dbReference type="InterPro" id="IPR057135">
    <property type="entry name" value="At4g27190-like_LRR"/>
</dbReference>
<proteinExistence type="predicted"/>
<dbReference type="EMBL" id="JAMZMK010005561">
    <property type="protein sequence ID" value="KAI7753012.1"/>
    <property type="molecule type" value="Genomic_DNA"/>
</dbReference>